<dbReference type="SUPFAM" id="SSF52402">
    <property type="entry name" value="Adenine nucleotide alpha hydrolases-like"/>
    <property type="match status" value="1"/>
</dbReference>
<reference evidence="1 2" key="1">
    <citation type="journal article" date="2010" name="PLoS ONE">
        <title>Genome erosion in a nitrogen-fixing vertically transmitted endosymbiotic multicellular cyanobacterium.</title>
        <authorList>
            <person name="Ran L."/>
            <person name="Larsson J."/>
            <person name="Vigil-Stenman T."/>
            <person name="Nylander J.A."/>
            <person name="Ininbergs K."/>
            <person name="Zheng W.W."/>
            <person name="Lapidus A."/>
            <person name="Lowry S."/>
            <person name="Haselkorn R."/>
            <person name="Bergman B."/>
        </authorList>
    </citation>
    <scope>NUCLEOTIDE SEQUENCE [LARGE SCALE GENOMIC DNA]</scope>
    <source>
        <strain evidence="1 2">0708</strain>
    </source>
</reference>
<proteinExistence type="predicted"/>
<dbReference type="InterPro" id="IPR014729">
    <property type="entry name" value="Rossmann-like_a/b/a_fold"/>
</dbReference>
<dbReference type="Proteomes" id="UP000001511">
    <property type="component" value="Chromosome"/>
</dbReference>
<accession>D7DXB8</accession>
<gene>
    <name evidence="1" type="ordered locus">Aazo_4583</name>
</gene>
<organism evidence="1 2">
    <name type="scientific">Nostoc azollae (strain 0708)</name>
    <name type="common">Anabaena azollae (strain 0708)</name>
    <dbReference type="NCBI Taxonomy" id="551115"/>
    <lineage>
        <taxon>Bacteria</taxon>
        <taxon>Bacillati</taxon>
        <taxon>Cyanobacteriota</taxon>
        <taxon>Cyanophyceae</taxon>
        <taxon>Nostocales</taxon>
        <taxon>Nostocaceae</taxon>
        <taxon>Trichormus</taxon>
    </lineage>
</organism>
<dbReference type="eggNOG" id="COG0589">
    <property type="taxonomic scope" value="Bacteria"/>
</dbReference>
<dbReference type="RefSeq" id="WP_013192847.1">
    <property type="nucleotide sequence ID" value="NC_014248.1"/>
</dbReference>
<keyword evidence="2" id="KW-1185">Reference proteome</keyword>
<dbReference type="STRING" id="551115.Aazo_4583"/>
<dbReference type="EMBL" id="CP002059">
    <property type="protein sequence ID" value="ADI65837.1"/>
    <property type="molecule type" value="Genomic_DNA"/>
</dbReference>
<dbReference type="AlphaFoldDB" id="D7DXB8"/>
<evidence type="ECO:0000313" key="1">
    <source>
        <dbReference type="EMBL" id="ADI65837.1"/>
    </source>
</evidence>
<dbReference type="CDD" id="cd00293">
    <property type="entry name" value="USP-like"/>
    <property type="match status" value="1"/>
</dbReference>
<dbReference type="HOGENOM" id="CLU_1178285_0_0_3"/>
<evidence type="ECO:0000313" key="2">
    <source>
        <dbReference type="Proteomes" id="UP000001511"/>
    </source>
</evidence>
<dbReference type="KEGG" id="naz:Aazo_4583"/>
<sequence length="229" mass="25380">MSSLLLIDDSFQGREVKAVRIKPFLARLQSAIGRYDLMEQMILIPDPQKCVSEKDLQAKSINLVVGYNASPNSHTALDIAFCIAHQTNLATNIQVNVKAVYVLEEQPSSYSDHNLSMPQKQLAVEYPTCDVPQSRTLVLTQSKPQLMTTSIPDQADKILWQAKNLAQEWQSYFKSHLRFGNLGTELKKVVELEAADVLVLGCQSSHHPLIDSLGSDFPCAVLGIPSCLD</sequence>
<dbReference type="Gene3D" id="3.40.50.620">
    <property type="entry name" value="HUPs"/>
    <property type="match status" value="1"/>
</dbReference>
<name>D7DXB8_NOSA0</name>
<evidence type="ECO:0008006" key="3">
    <source>
        <dbReference type="Google" id="ProtNLM"/>
    </source>
</evidence>
<protein>
    <recommendedName>
        <fullName evidence="3">UspA domain protein</fullName>
    </recommendedName>
</protein>